<protein>
    <submittedName>
        <fullName evidence="1">Uncharacterized protein</fullName>
    </submittedName>
</protein>
<evidence type="ECO:0000313" key="2">
    <source>
        <dbReference type="Proteomes" id="UP000005631"/>
    </source>
</evidence>
<gene>
    <name evidence="1" type="ordered locus">Oweho_1337</name>
</gene>
<dbReference type="KEGG" id="oho:Oweho_1337"/>
<keyword evidence="2" id="KW-1185">Reference proteome</keyword>
<dbReference type="Proteomes" id="UP000005631">
    <property type="component" value="Chromosome"/>
</dbReference>
<organism evidence="1 2">
    <name type="scientific">Owenweeksia hongkongensis (strain DSM 17368 / CIP 108786 / JCM 12287 / NRRL B-23963 / UST20020801)</name>
    <dbReference type="NCBI Taxonomy" id="926562"/>
    <lineage>
        <taxon>Bacteria</taxon>
        <taxon>Pseudomonadati</taxon>
        <taxon>Bacteroidota</taxon>
        <taxon>Flavobacteriia</taxon>
        <taxon>Flavobacteriales</taxon>
        <taxon>Owenweeksiaceae</taxon>
        <taxon>Owenweeksia</taxon>
    </lineage>
</organism>
<dbReference type="AlphaFoldDB" id="G8R7I3"/>
<accession>G8R7I3</accession>
<dbReference type="EMBL" id="CP003156">
    <property type="protein sequence ID" value="AEV32336.1"/>
    <property type="molecule type" value="Genomic_DNA"/>
</dbReference>
<dbReference type="RefSeq" id="WP_014201692.1">
    <property type="nucleotide sequence ID" value="NC_016599.1"/>
</dbReference>
<sequence>MICDDLDRLLNKLEKETFVAKKTHTIGGEHYSSSFEMYQSDICLSNNSIQAFGGGEVYTYVSFNSFNSLMSYAPPFSKECSLWIEQIRVKSIYLVMFRKSGVISFFKA</sequence>
<proteinExistence type="predicted"/>
<evidence type="ECO:0000313" key="1">
    <source>
        <dbReference type="EMBL" id="AEV32336.1"/>
    </source>
</evidence>
<reference evidence="1 2" key="1">
    <citation type="journal article" date="2012" name="Stand. Genomic Sci.">
        <title>Genome sequence of the orange-pigmented seawater bacterium Owenweeksia hongkongensis type strain (UST20020801(T)).</title>
        <authorList>
            <person name="Riedel T."/>
            <person name="Held B."/>
            <person name="Nolan M."/>
            <person name="Lucas S."/>
            <person name="Lapidus A."/>
            <person name="Tice H."/>
            <person name="Del Rio T.G."/>
            <person name="Cheng J.F."/>
            <person name="Han C."/>
            <person name="Tapia R."/>
            <person name="Goodwin L.A."/>
            <person name="Pitluck S."/>
            <person name="Liolios K."/>
            <person name="Mavromatis K."/>
            <person name="Pagani I."/>
            <person name="Ivanova N."/>
            <person name="Mikhailova N."/>
            <person name="Pati A."/>
            <person name="Chen A."/>
            <person name="Palaniappan K."/>
            <person name="Rohde M."/>
            <person name="Tindall B.J."/>
            <person name="Detter J.C."/>
            <person name="Goker M."/>
            <person name="Woyke T."/>
            <person name="Bristow J."/>
            <person name="Eisen J.A."/>
            <person name="Markowitz V."/>
            <person name="Hugenholtz P."/>
            <person name="Klenk H.P."/>
            <person name="Kyrpides N.C."/>
        </authorList>
    </citation>
    <scope>NUCLEOTIDE SEQUENCE</scope>
    <source>
        <strain evidence="2">DSM 17368 / JCM 12287 / NRRL B-23963</strain>
    </source>
</reference>
<name>G8R7I3_OWEHD</name>
<dbReference type="HOGENOM" id="CLU_2194308_0_0_10"/>